<dbReference type="EMBL" id="BKAJ01000084">
    <property type="protein sequence ID" value="GEP57661.1"/>
    <property type="molecule type" value="Genomic_DNA"/>
</dbReference>
<name>A0A512NFD6_9HYPH</name>
<evidence type="ECO:0000313" key="3">
    <source>
        <dbReference type="Proteomes" id="UP000321058"/>
    </source>
</evidence>
<dbReference type="Proteomes" id="UP000321058">
    <property type="component" value="Unassembled WGS sequence"/>
</dbReference>
<evidence type="ECO:0000256" key="1">
    <source>
        <dbReference type="SAM" id="SignalP"/>
    </source>
</evidence>
<evidence type="ECO:0008006" key="4">
    <source>
        <dbReference type="Google" id="ProtNLM"/>
    </source>
</evidence>
<gene>
    <name evidence="2" type="ORF">RSO01_48270</name>
</gene>
<protein>
    <recommendedName>
        <fullName evidence="4">Thioredoxin-like fold domain-containing protein</fullName>
    </recommendedName>
</protein>
<organism evidence="2 3">
    <name type="scientific">Reyranella soli</name>
    <dbReference type="NCBI Taxonomy" id="1230389"/>
    <lineage>
        <taxon>Bacteria</taxon>
        <taxon>Pseudomonadati</taxon>
        <taxon>Pseudomonadota</taxon>
        <taxon>Alphaproteobacteria</taxon>
        <taxon>Hyphomicrobiales</taxon>
        <taxon>Reyranellaceae</taxon>
        <taxon>Reyranella</taxon>
    </lineage>
</organism>
<dbReference type="OrthoDB" id="7375927at2"/>
<proteinExistence type="predicted"/>
<sequence>MVLRRFLVAALAMAAAMLCVPVVEAQTPAAATPGSGSRPALVLVCHDQSEACKTWRSQWQPLFAGSPAYKMIDIRTINAPTAKAMMQPAAWPADLRWLLDTFLMSQQGAWEEYETPRFFLLQNGSVTASTAGNNGWREFMWPTILDVTNTKP</sequence>
<feature type="signal peptide" evidence="1">
    <location>
        <begin position="1"/>
        <end position="25"/>
    </location>
</feature>
<reference evidence="2 3" key="1">
    <citation type="submission" date="2019-07" db="EMBL/GenBank/DDBJ databases">
        <title>Whole genome shotgun sequence of Reyranella soli NBRC 108950.</title>
        <authorList>
            <person name="Hosoyama A."/>
            <person name="Uohara A."/>
            <person name="Ohji S."/>
            <person name="Ichikawa N."/>
        </authorList>
    </citation>
    <scope>NUCLEOTIDE SEQUENCE [LARGE SCALE GENOMIC DNA]</scope>
    <source>
        <strain evidence="2 3">NBRC 108950</strain>
    </source>
</reference>
<evidence type="ECO:0000313" key="2">
    <source>
        <dbReference type="EMBL" id="GEP57661.1"/>
    </source>
</evidence>
<feature type="chain" id="PRO_5022232845" description="Thioredoxin-like fold domain-containing protein" evidence="1">
    <location>
        <begin position="26"/>
        <end position="152"/>
    </location>
</feature>
<accession>A0A512NFD6</accession>
<keyword evidence="3" id="KW-1185">Reference proteome</keyword>
<dbReference type="AlphaFoldDB" id="A0A512NFD6"/>
<dbReference type="RefSeq" id="WP_147152166.1">
    <property type="nucleotide sequence ID" value="NZ_BKAJ01000084.1"/>
</dbReference>
<comment type="caution">
    <text evidence="2">The sequence shown here is derived from an EMBL/GenBank/DDBJ whole genome shotgun (WGS) entry which is preliminary data.</text>
</comment>
<keyword evidence="1" id="KW-0732">Signal</keyword>